<dbReference type="RefSeq" id="WP_145222932.1">
    <property type="nucleotide sequence ID" value="NZ_CP036269.1"/>
</dbReference>
<dbReference type="KEGG" id="gaz:Pan241w_60170"/>
<dbReference type="AlphaFoldDB" id="A0A517RPT2"/>
<dbReference type="OrthoDB" id="240932at2"/>
<gene>
    <name evidence="1" type="ORF">Pan241w_60170</name>
</gene>
<name>A0A517RPT2_9PLAN</name>
<dbReference type="Proteomes" id="UP000317171">
    <property type="component" value="Chromosome"/>
</dbReference>
<organism evidence="1 2">
    <name type="scientific">Gimesia alba</name>
    <dbReference type="NCBI Taxonomy" id="2527973"/>
    <lineage>
        <taxon>Bacteria</taxon>
        <taxon>Pseudomonadati</taxon>
        <taxon>Planctomycetota</taxon>
        <taxon>Planctomycetia</taxon>
        <taxon>Planctomycetales</taxon>
        <taxon>Planctomycetaceae</taxon>
        <taxon>Gimesia</taxon>
    </lineage>
</organism>
<protein>
    <submittedName>
        <fullName evidence="1">Neutral/alkaline non-lysosomal ceramidase</fullName>
    </submittedName>
</protein>
<evidence type="ECO:0000313" key="2">
    <source>
        <dbReference type="Proteomes" id="UP000317171"/>
    </source>
</evidence>
<accession>A0A517RPT2</accession>
<evidence type="ECO:0000313" key="1">
    <source>
        <dbReference type="EMBL" id="QDT45889.1"/>
    </source>
</evidence>
<keyword evidence="2" id="KW-1185">Reference proteome</keyword>
<reference evidence="1 2" key="1">
    <citation type="submission" date="2019-02" db="EMBL/GenBank/DDBJ databases">
        <title>Deep-cultivation of Planctomycetes and their phenomic and genomic characterization uncovers novel biology.</title>
        <authorList>
            <person name="Wiegand S."/>
            <person name="Jogler M."/>
            <person name="Boedeker C."/>
            <person name="Pinto D."/>
            <person name="Vollmers J."/>
            <person name="Rivas-Marin E."/>
            <person name="Kohn T."/>
            <person name="Peeters S.H."/>
            <person name="Heuer A."/>
            <person name="Rast P."/>
            <person name="Oberbeckmann S."/>
            <person name="Bunk B."/>
            <person name="Jeske O."/>
            <person name="Meyerdierks A."/>
            <person name="Storesund J.E."/>
            <person name="Kallscheuer N."/>
            <person name="Luecker S."/>
            <person name="Lage O.M."/>
            <person name="Pohl T."/>
            <person name="Merkel B.J."/>
            <person name="Hornburger P."/>
            <person name="Mueller R.-W."/>
            <person name="Bruemmer F."/>
            <person name="Labrenz M."/>
            <person name="Spormann A.M."/>
            <person name="Op den Camp H."/>
            <person name="Overmann J."/>
            <person name="Amann R."/>
            <person name="Jetten M.S.M."/>
            <person name="Mascher T."/>
            <person name="Medema M.H."/>
            <person name="Devos D.P."/>
            <person name="Kaster A.-K."/>
            <person name="Ovreas L."/>
            <person name="Rohde M."/>
            <person name="Galperin M.Y."/>
            <person name="Jogler C."/>
        </authorList>
    </citation>
    <scope>NUCLEOTIDE SEQUENCE [LARGE SCALE GENOMIC DNA]</scope>
    <source>
        <strain evidence="1 2">Pan241w</strain>
    </source>
</reference>
<proteinExistence type="predicted"/>
<dbReference type="EMBL" id="CP036269">
    <property type="protein sequence ID" value="QDT45889.1"/>
    <property type="molecule type" value="Genomic_DNA"/>
</dbReference>
<sequence>MNNLPHHTDGSRLTQFFIKPALVLLLLATTGGLMPAAVSAGELRAGAAKVDISNRNVPVNDPLYVKALVITDGQQTGVIVGVDAVAIGEIGSITNEYLSNVRSQIEKMLNIKPKNIMINASHCHGTVCKDVEQRTIQAIKAAAKNLVPVKVGVGVGHEDRVQENRRLFLKNGKEADVRHAYALPPDEAVAKIGPIDPEIGILKLEKENGETLAVVYNFAMHPIQGAPSKGSTADVSGFASQVIEDNLSDGAIAVFVQGCGGDINPVQYKDVNNPRDAETLGNLLGLSTLKAIKNIKCTDAGSLKVMNETLTLPRSNNATRIAALEKEQEQLVKALQGTSLNLKTFLPLIVKYKLYEKYPSYYSHRYLLDEKLGRDDLKKLDEENRANMERYINNVYKMEQMTRNNANLRLLNKHQTRNQAAGKTLDVEVFGIKVGDFRMITFPAELTVNIGLNIKKKSPFENTFVAGYTNGYNYYAPTAEQLKNVGGAQEDSDCMLAPEWQAIFESKAQEMIKALK</sequence>